<gene>
    <name evidence="1" type="ORF">PPRIM_AZ9-3.1.T0170139</name>
</gene>
<name>A0A8S1K775_PARPR</name>
<dbReference type="EMBL" id="CAJJDM010000012">
    <property type="protein sequence ID" value="CAD8050601.1"/>
    <property type="molecule type" value="Genomic_DNA"/>
</dbReference>
<comment type="caution">
    <text evidence="1">The sequence shown here is derived from an EMBL/GenBank/DDBJ whole genome shotgun (WGS) entry which is preliminary data.</text>
</comment>
<dbReference type="AlphaFoldDB" id="A0A8S1K775"/>
<dbReference type="Proteomes" id="UP000688137">
    <property type="component" value="Unassembled WGS sequence"/>
</dbReference>
<evidence type="ECO:0000313" key="2">
    <source>
        <dbReference type="Proteomes" id="UP000688137"/>
    </source>
</evidence>
<protein>
    <submittedName>
        <fullName evidence="1">Uncharacterized protein</fullName>
    </submittedName>
</protein>
<organism evidence="1 2">
    <name type="scientific">Paramecium primaurelia</name>
    <dbReference type="NCBI Taxonomy" id="5886"/>
    <lineage>
        <taxon>Eukaryota</taxon>
        <taxon>Sar</taxon>
        <taxon>Alveolata</taxon>
        <taxon>Ciliophora</taxon>
        <taxon>Intramacronucleata</taxon>
        <taxon>Oligohymenophorea</taxon>
        <taxon>Peniculida</taxon>
        <taxon>Parameciidae</taxon>
        <taxon>Paramecium</taxon>
    </lineage>
</organism>
<keyword evidence="2" id="KW-1185">Reference proteome</keyword>
<sequence>MDVCNIQLHICLYLKNFLIQEVLVQKHINKLRNLYSLEKIYFCISYIVFVGVRCYNWLGFDSNTIGRMYCWRNYWRLFGEQGNDQLYQEQKSQKVMQKLLQNQLQDGHWECNMINLDILVINFKILNDYIPKVLSEDSERQTKWINLVIFTILSLFFNLNDIVKVWQECLDCLLKIYIN</sequence>
<reference evidence="1" key="1">
    <citation type="submission" date="2021-01" db="EMBL/GenBank/DDBJ databases">
        <authorList>
            <consortium name="Genoscope - CEA"/>
            <person name="William W."/>
        </authorList>
    </citation>
    <scope>NUCLEOTIDE SEQUENCE</scope>
</reference>
<evidence type="ECO:0000313" key="1">
    <source>
        <dbReference type="EMBL" id="CAD8050601.1"/>
    </source>
</evidence>
<accession>A0A8S1K775</accession>
<proteinExistence type="predicted"/>